<dbReference type="GO" id="GO:0005739">
    <property type="term" value="C:mitochondrion"/>
    <property type="evidence" value="ECO:0007669"/>
    <property type="project" value="TreeGrafter"/>
</dbReference>
<dbReference type="Gene3D" id="3.40.50.720">
    <property type="entry name" value="NAD(P)-binding Rossmann-like Domain"/>
    <property type="match status" value="1"/>
</dbReference>
<dbReference type="EMBL" id="CAICTM010000458">
    <property type="protein sequence ID" value="CAB9510924.1"/>
    <property type="molecule type" value="Genomic_DNA"/>
</dbReference>
<gene>
    <name evidence="2" type="ORF">SEMRO_459_G147370.1</name>
</gene>
<dbReference type="AlphaFoldDB" id="A0A9N8DYS5"/>
<keyword evidence="3" id="KW-1185">Reference proteome</keyword>
<dbReference type="GO" id="GO:0044877">
    <property type="term" value="F:protein-containing complex binding"/>
    <property type="evidence" value="ECO:0007669"/>
    <property type="project" value="TreeGrafter"/>
</dbReference>
<sequence>MLATTSTIKAANSRLSLLQRTCRRALSNADDGGIYKPTLVNRRENESGIGGRGSDAGLKVAVFGASGFLGPYVCTELGSNGYMAYLANRGCELEMRHLKPMFELGRTRFVLYSPRDVESMKEVIADADVVINMIGKFYETWQPVQIDKFPYVGSQTNFTFEDANVTIPRQIAEICKELQVDHLIHLSSAAASPDSGSEWAKTKYEGELAIKEAFPWATIIRPTQLYGVEDRLFNWFPTMGQIYRCYPLINNGEALTQPVFVGDVAKTILRVASAAERYEGKTIDCFGPSDYSYRELAEFVNDITERNYPIVSVPKEVASRLADLLQYNRVGSDKPMITPDLVELWSENYLPRMTAEEYAAQPDDADKILTMADLGITATPVEKVAFSYLHRFRLGGHFGRVDGYR</sequence>
<dbReference type="OrthoDB" id="275457at2759"/>
<protein>
    <submittedName>
        <fullName evidence="2">1 alpha subcomplex subunit 9, mitochondrial</fullName>
    </submittedName>
</protein>
<evidence type="ECO:0000313" key="2">
    <source>
        <dbReference type="EMBL" id="CAB9510924.1"/>
    </source>
</evidence>
<dbReference type="InterPro" id="IPR036291">
    <property type="entry name" value="NAD(P)-bd_dom_sf"/>
</dbReference>
<accession>A0A9N8DYS5</accession>
<dbReference type="PANTHER" id="PTHR12126:SF11">
    <property type="entry name" value="NADH DEHYDROGENASE [UBIQUINONE] 1 ALPHA SUBCOMPLEX SUBUNIT 9, MITOCHONDRIAL"/>
    <property type="match status" value="1"/>
</dbReference>
<dbReference type="SUPFAM" id="SSF51735">
    <property type="entry name" value="NAD(P)-binding Rossmann-fold domains"/>
    <property type="match status" value="1"/>
</dbReference>
<proteinExistence type="predicted"/>
<dbReference type="CDD" id="cd05271">
    <property type="entry name" value="NDUFA9_like_SDR_a"/>
    <property type="match status" value="1"/>
</dbReference>
<evidence type="ECO:0000313" key="3">
    <source>
        <dbReference type="Proteomes" id="UP001153069"/>
    </source>
</evidence>
<dbReference type="InterPro" id="IPR001509">
    <property type="entry name" value="Epimerase_deHydtase"/>
</dbReference>
<dbReference type="InterPro" id="IPR051207">
    <property type="entry name" value="ComplexI_NDUFA9_subunit"/>
</dbReference>
<reference evidence="2" key="1">
    <citation type="submission" date="2020-06" db="EMBL/GenBank/DDBJ databases">
        <authorList>
            <consortium name="Plant Systems Biology data submission"/>
        </authorList>
    </citation>
    <scope>NUCLEOTIDE SEQUENCE</scope>
    <source>
        <strain evidence="2">D6</strain>
    </source>
</reference>
<dbReference type="Pfam" id="PF01370">
    <property type="entry name" value="Epimerase"/>
    <property type="match status" value="1"/>
</dbReference>
<comment type="caution">
    <text evidence="2">The sequence shown here is derived from an EMBL/GenBank/DDBJ whole genome shotgun (WGS) entry which is preliminary data.</text>
</comment>
<dbReference type="Proteomes" id="UP001153069">
    <property type="component" value="Unassembled WGS sequence"/>
</dbReference>
<dbReference type="PANTHER" id="PTHR12126">
    <property type="entry name" value="NADH-UBIQUINONE OXIDOREDUCTASE 39 KDA SUBUNIT-RELATED"/>
    <property type="match status" value="1"/>
</dbReference>
<organism evidence="2 3">
    <name type="scientific">Seminavis robusta</name>
    <dbReference type="NCBI Taxonomy" id="568900"/>
    <lineage>
        <taxon>Eukaryota</taxon>
        <taxon>Sar</taxon>
        <taxon>Stramenopiles</taxon>
        <taxon>Ochrophyta</taxon>
        <taxon>Bacillariophyta</taxon>
        <taxon>Bacillariophyceae</taxon>
        <taxon>Bacillariophycidae</taxon>
        <taxon>Naviculales</taxon>
        <taxon>Naviculaceae</taxon>
        <taxon>Seminavis</taxon>
    </lineage>
</organism>
<name>A0A9N8DYS5_9STRA</name>
<feature type="domain" description="NAD-dependent epimerase/dehydratase" evidence="1">
    <location>
        <begin position="61"/>
        <end position="276"/>
    </location>
</feature>
<evidence type="ECO:0000259" key="1">
    <source>
        <dbReference type="Pfam" id="PF01370"/>
    </source>
</evidence>